<dbReference type="OrthoDB" id="5824591at2"/>
<gene>
    <name evidence="2" type="ORF">C9J12_20695</name>
</gene>
<dbReference type="AlphaFoldDB" id="A0A2T3JAP0"/>
<keyword evidence="3" id="KW-1185">Reference proteome</keyword>
<feature type="chain" id="PRO_5015543203" evidence="1">
    <location>
        <begin position="19"/>
        <end position="96"/>
    </location>
</feature>
<organism evidence="2 3">
    <name type="scientific">Photobacterium frigidiphilum</name>
    <dbReference type="NCBI Taxonomy" id="264736"/>
    <lineage>
        <taxon>Bacteria</taxon>
        <taxon>Pseudomonadati</taxon>
        <taxon>Pseudomonadota</taxon>
        <taxon>Gammaproteobacteria</taxon>
        <taxon>Vibrionales</taxon>
        <taxon>Vibrionaceae</taxon>
        <taxon>Photobacterium</taxon>
    </lineage>
</organism>
<reference evidence="2 3" key="1">
    <citation type="submission" date="2018-01" db="EMBL/GenBank/DDBJ databases">
        <title>Whole genome sequencing of Histamine producing bacteria.</title>
        <authorList>
            <person name="Butler K."/>
        </authorList>
    </citation>
    <scope>NUCLEOTIDE SEQUENCE [LARGE SCALE GENOMIC DNA]</scope>
    <source>
        <strain evidence="2 3">JCM 12947</strain>
    </source>
</reference>
<protein>
    <submittedName>
        <fullName evidence="2">Uncharacterized protein</fullName>
    </submittedName>
</protein>
<comment type="caution">
    <text evidence="2">The sequence shown here is derived from an EMBL/GenBank/DDBJ whole genome shotgun (WGS) entry which is preliminary data.</text>
</comment>
<dbReference type="EMBL" id="PYMJ01000026">
    <property type="protein sequence ID" value="PSU45861.1"/>
    <property type="molecule type" value="Genomic_DNA"/>
</dbReference>
<accession>A0A2T3JAP0</accession>
<proteinExistence type="predicted"/>
<name>A0A2T3JAP0_9GAMM</name>
<evidence type="ECO:0000313" key="3">
    <source>
        <dbReference type="Proteomes" id="UP000240987"/>
    </source>
</evidence>
<evidence type="ECO:0000313" key="2">
    <source>
        <dbReference type="EMBL" id="PSU45861.1"/>
    </source>
</evidence>
<dbReference type="RefSeq" id="WP_107244426.1">
    <property type="nucleotide sequence ID" value="NZ_JAKJUA010000009.1"/>
</dbReference>
<dbReference type="Proteomes" id="UP000240987">
    <property type="component" value="Unassembled WGS sequence"/>
</dbReference>
<feature type="signal peptide" evidence="1">
    <location>
        <begin position="1"/>
        <end position="18"/>
    </location>
</feature>
<evidence type="ECO:0000256" key="1">
    <source>
        <dbReference type="SAM" id="SignalP"/>
    </source>
</evidence>
<keyword evidence="1" id="KW-0732">Signal</keyword>
<sequence>MKTLLALFLLTASGFVLAFGSGGSLGGNPAILTGGSQIGTPVCLNKRGDAIRHTESTKLNRQCSITWVTIIDRINYDDFYDNKPKDETLADVRNKY</sequence>